<dbReference type="InterPro" id="IPR013087">
    <property type="entry name" value="Znf_C2H2_type"/>
</dbReference>
<dbReference type="PANTHER" id="PTHR46179:SF13">
    <property type="entry name" value="C2H2-TYPE DOMAIN-CONTAINING PROTEIN"/>
    <property type="match status" value="1"/>
</dbReference>
<dbReference type="GO" id="GO:0008270">
    <property type="term" value="F:zinc ion binding"/>
    <property type="evidence" value="ECO:0007669"/>
    <property type="project" value="UniProtKB-KW"/>
</dbReference>
<evidence type="ECO:0000256" key="9">
    <source>
        <dbReference type="SAM" id="MobiDB-lite"/>
    </source>
</evidence>
<dbReference type="GO" id="GO:0005634">
    <property type="term" value="C:nucleus"/>
    <property type="evidence" value="ECO:0007669"/>
    <property type="project" value="UniProtKB-SubCell"/>
</dbReference>
<feature type="domain" description="C2H2-type" evidence="10">
    <location>
        <begin position="435"/>
        <end position="461"/>
    </location>
</feature>
<dbReference type="InterPro" id="IPR051061">
    <property type="entry name" value="Zinc_finger_trans_reg"/>
</dbReference>
<feature type="domain" description="C2H2-type" evidence="10">
    <location>
        <begin position="395"/>
        <end position="425"/>
    </location>
</feature>
<dbReference type="InterPro" id="IPR036236">
    <property type="entry name" value="Znf_C2H2_sf"/>
</dbReference>
<evidence type="ECO:0000256" key="7">
    <source>
        <dbReference type="ARBA" id="ARBA00023242"/>
    </source>
</evidence>
<evidence type="ECO:0000256" key="5">
    <source>
        <dbReference type="ARBA" id="ARBA00023015"/>
    </source>
</evidence>
<dbReference type="PANTHER" id="PTHR46179">
    <property type="entry name" value="ZINC FINGER PROTEIN"/>
    <property type="match status" value="1"/>
</dbReference>
<evidence type="ECO:0000256" key="8">
    <source>
        <dbReference type="PROSITE-ProRule" id="PRU00042"/>
    </source>
</evidence>
<evidence type="ECO:0000256" key="4">
    <source>
        <dbReference type="ARBA" id="ARBA00022833"/>
    </source>
</evidence>
<dbReference type="PROSITE" id="PS00028">
    <property type="entry name" value="ZINC_FINGER_C2H2_1"/>
    <property type="match status" value="5"/>
</dbReference>
<keyword evidence="3 8" id="KW-0863">Zinc-finger</keyword>
<keyword evidence="12" id="KW-1185">Reference proteome</keyword>
<dbReference type="SMART" id="SM00355">
    <property type="entry name" value="ZnF_C2H2"/>
    <property type="match status" value="7"/>
</dbReference>
<dbReference type="EMBL" id="OC860865">
    <property type="protein sequence ID" value="CAD7628967.1"/>
    <property type="molecule type" value="Genomic_DNA"/>
</dbReference>
<dbReference type="Proteomes" id="UP000759131">
    <property type="component" value="Unassembled WGS sequence"/>
</dbReference>
<keyword evidence="5" id="KW-0805">Transcription regulation</keyword>
<feature type="domain" description="C2H2-type" evidence="10">
    <location>
        <begin position="217"/>
        <end position="240"/>
    </location>
</feature>
<dbReference type="SUPFAM" id="SSF57667">
    <property type="entry name" value="beta-beta-alpha zinc fingers"/>
    <property type="match status" value="3"/>
</dbReference>
<reference evidence="11" key="1">
    <citation type="submission" date="2020-11" db="EMBL/GenBank/DDBJ databases">
        <authorList>
            <person name="Tran Van P."/>
        </authorList>
    </citation>
    <scope>NUCLEOTIDE SEQUENCE</scope>
</reference>
<evidence type="ECO:0000256" key="3">
    <source>
        <dbReference type="ARBA" id="ARBA00022771"/>
    </source>
</evidence>
<evidence type="ECO:0000313" key="11">
    <source>
        <dbReference type="EMBL" id="CAD7628967.1"/>
    </source>
</evidence>
<organism evidence="11">
    <name type="scientific">Medioppia subpectinata</name>
    <dbReference type="NCBI Taxonomy" id="1979941"/>
    <lineage>
        <taxon>Eukaryota</taxon>
        <taxon>Metazoa</taxon>
        <taxon>Ecdysozoa</taxon>
        <taxon>Arthropoda</taxon>
        <taxon>Chelicerata</taxon>
        <taxon>Arachnida</taxon>
        <taxon>Acari</taxon>
        <taxon>Acariformes</taxon>
        <taxon>Sarcoptiformes</taxon>
        <taxon>Oribatida</taxon>
        <taxon>Brachypylina</taxon>
        <taxon>Oppioidea</taxon>
        <taxon>Oppiidae</taxon>
        <taxon>Medioppia</taxon>
    </lineage>
</organism>
<comment type="subcellular location">
    <subcellularLocation>
        <location evidence="1">Nucleus</location>
    </subcellularLocation>
</comment>
<name>A0A7R9KVE5_9ACAR</name>
<feature type="domain" description="C2H2-type" evidence="10">
    <location>
        <begin position="138"/>
        <end position="161"/>
    </location>
</feature>
<sequence>MFAESTQSLLQVLATDAIDIIEPNVVSIDLNPTESVKQNTYPIVSDNGLEVQPPIGDYGTQCVATAADKSLKAQEIIDLLDDSDTEDTAAQPVATNQVTDIGLQNPILTELLNEDTCNSMDTAIASQGTAPATDPGVYQCLECLKIFTTKQGLRIHNGMFHRKPVDQLQASGNQHLTVAQVGGHIIAGFVKNLTPIPAVHNSSQSNDTAPATDPKANRCLECRKSFTTKHGLKIHNGLVHPPPPYDQQEWSPSTSTRQLAKSAVAGKRVDITPITTPALNVSQSNGTPSVNTYSVRPKKRPLIDTNEPQVVNKQPAQEIIDLRDDSDTDIEDAQPVLSPAVSSHTIDDDNSGVDAIACPVDTCGKRYPNKYCFKNHVMAAHPGVVVPMTPRVKPYRCPRVDCFKSFLSDQSLQQHIQTNHKSLQQTSTPTKSGTHLCPHNGCGKAFVFRHGLNQHIRTVHSLTVTPSQLNPCPQVGCDKGFSSDQDLQQRSLTIRLSALPADPKTSLKRFPCSHDGCDMWFSSDQYMRTHVVSAHSTPPAPKPSQSLKPYPCRHDGCGKGYSSKQNLNFHIMNAHSIPQ</sequence>
<dbReference type="GO" id="GO:0006357">
    <property type="term" value="P:regulation of transcription by RNA polymerase II"/>
    <property type="evidence" value="ECO:0007669"/>
    <property type="project" value="TreeGrafter"/>
</dbReference>
<evidence type="ECO:0000259" key="10">
    <source>
        <dbReference type="PROSITE" id="PS50157"/>
    </source>
</evidence>
<evidence type="ECO:0000256" key="1">
    <source>
        <dbReference type="ARBA" id="ARBA00004123"/>
    </source>
</evidence>
<accession>A0A7R9KVE5</accession>
<evidence type="ECO:0000313" key="12">
    <source>
        <dbReference type="Proteomes" id="UP000759131"/>
    </source>
</evidence>
<dbReference type="PROSITE" id="PS50157">
    <property type="entry name" value="ZINC_FINGER_C2H2_2"/>
    <property type="match status" value="5"/>
</dbReference>
<protein>
    <recommendedName>
        <fullName evidence="10">C2H2-type domain-containing protein</fullName>
    </recommendedName>
</protein>
<gene>
    <name evidence="11" type="ORF">OSB1V03_LOCUS9385</name>
</gene>
<dbReference type="Pfam" id="PF00096">
    <property type="entry name" value="zf-C2H2"/>
    <property type="match status" value="1"/>
</dbReference>
<keyword evidence="2" id="KW-0479">Metal-binding</keyword>
<proteinExistence type="predicted"/>
<keyword evidence="4" id="KW-0862">Zinc</keyword>
<dbReference type="Gene3D" id="3.30.160.60">
    <property type="entry name" value="Classic Zinc Finger"/>
    <property type="match status" value="4"/>
</dbReference>
<keyword evidence="7" id="KW-0539">Nucleus</keyword>
<keyword evidence="6" id="KW-0804">Transcription</keyword>
<dbReference type="AlphaFoldDB" id="A0A7R9KVE5"/>
<evidence type="ECO:0000256" key="2">
    <source>
        <dbReference type="ARBA" id="ARBA00022723"/>
    </source>
</evidence>
<dbReference type="EMBL" id="CAJPIZ010006290">
    <property type="protein sequence ID" value="CAG2109397.1"/>
    <property type="molecule type" value="Genomic_DNA"/>
</dbReference>
<feature type="domain" description="C2H2-type" evidence="10">
    <location>
        <begin position="550"/>
        <end position="579"/>
    </location>
</feature>
<feature type="compositionally biased region" description="Polar residues" evidence="9">
    <location>
        <begin position="248"/>
        <end position="259"/>
    </location>
</feature>
<feature type="region of interest" description="Disordered" evidence="9">
    <location>
        <begin position="233"/>
        <end position="265"/>
    </location>
</feature>
<evidence type="ECO:0000256" key="6">
    <source>
        <dbReference type="ARBA" id="ARBA00023163"/>
    </source>
</evidence>